<dbReference type="GO" id="GO:0008955">
    <property type="term" value="F:peptidoglycan glycosyltransferase activity"/>
    <property type="evidence" value="ECO:0007669"/>
    <property type="project" value="UniProtKB-EC"/>
</dbReference>
<dbReference type="PROSITE" id="PS00428">
    <property type="entry name" value="FTSW_RODA_SPOVE"/>
    <property type="match status" value="1"/>
</dbReference>
<dbReference type="EC" id="2.4.99.28" evidence="14"/>
<comment type="caution">
    <text evidence="17">The sequence shown here is derived from an EMBL/GenBank/DDBJ whole genome shotgun (WGS) entry which is preliminary data.</text>
</comment>
<evidence type="ECO:0000256" key="14">
    <source>
        <dbReference type="ARBA" id="ARBA00044770"/>
    </source>
</evidence>
<evidence type="ECO:0000256" key="3">
    <source>
        <dbReference type="ARBA" id="ARBA00022679"/>
    </source>
</evidence>
<evidence type="ECO:0000256" key="12">
    <source>
        <dbReference type="ARBA" id="ARBA00041185"/>
    </source>
</evidence>
<feature type="transmembrane region" description="Helical" evidence="16">
    <location>
        <begin position="75"/>
        <end position="92"/>
    </location>
</feature>
<name>A0A1G2CKL7_9BACT</name>
<keyword evidence="4 16" id="KW-0812">Transmembrane</keyword>
<evidence type="ECO:0000256" key="15">
    <source>
        <dbReference type="ARBA" id="ARBA00049902"/>
    </source>
</evidence>
<organism evidence="17 18">
    <name type="scientific">Candidatus Liptonbacteria bacterium RIFCSPLOWO2_01_FULL_45_15</name>
    <dbReference type="NCBI Taxonomy" id="1798649"/>
    <lineage>
        <taxon>Bacteria</taxon>
        <taxon>Candidatus Liptoniibacteriota</taxon>
    </lineage>
</organism>
<evidence type="ECO:0000313" key="17">
    <source>
        <dbReference type="EMBL" id="OGZ01191.1"/>
    </source>
</evidence>
<dbReference type="GO" id="GO:0015648">
    <property type="term" value="F:lipid-linked peptidoglycan transporter activity"/>
    <property type="evidence" value="ECO:0007669"/>
    <property type="project" value="TreeGrafter"/>
</dbReference>
<keyword evidence="6" id="KW-0573">Peptidoglycan synthesis</keyword>
<reference evidence="17 18" key="1">
    <citation type="journal article" date="2016" name="Nat. Commun.">
        <title>Thousands of microbial genomes shed light on interconnected biogeochemical processes in an aquifer system.</title>
        <authorList>
            <person name="Anantharaman K."/>
            <person name="Brown C.T."/>
            <person name="Hug L.A."/>
            <person name="Sharon I."/>
            <person name="Castelle C.J."/>
            <person name="Probst A.J."/>
            <person name="Thomas B.C."/>
            <person name="Singh A."/>
            <person name="Wilkins M.J."/>
            <person name="Karaoz U."/>
            <person name="Brodie E.L."/>
            <person name="Williams K.H."/>
            <person name="Hubbard S.S."/>
            <person name="Banfield J.F."/>
        </authorList>
    </citation>
    <scope>NUCLEOTIDE SEQUENCE [LARGE SCALE GENOMIC DNA]</scope>
</reference>
<comment type="similarity">
    <text evidence="11">Belongs to the SEDS family. FtsW subfamily.</text>
</comment>
<dbReference type="InterPro" id="IPR018365">
    <property type="entry name" value="Cell_cycle_FtsW-rel_CS"/>
</dbReference>
<dbReference type="GO" id="GO:0008360">
    <property type="term" value="P:regulation of cell shape"/>
    <property type="evidence" value="ECO:0007669"/>
    <property type="project" value="UniProtKB-KW"/>
</dbReference>
<feature type="transmembrane region" description="Helical" evidence="16">
    <location>
        <begin position="12"/>
        <end position="31"/>
    </location>
</feature>
<evidence type="ECO:0000256" key="7">
    <source>
        <dbReference type="ARBA" id="ARBA00022989"/>
    </source>
</evidence>
<feature type="transmembrane region" description="Helical" evidence="16">
    <location>
        <begin position="308"/>
        <end position="329"/>
    </location>
</feature>
<comment type="subcellular location">
    <subcellularLocation>
        <location evidence="1">Membrane</location>
        <topology evidence="1">Multi-pass membrane protein</topology>
    </subcellularLocation>
</comment>
<keyword evidence="7 16" id="KW-1133">Transmembrane helix</keyword>
<evidence type="ECO:0000313" key="18">
    <source>
        <dbReference type="Proteomes" id="UP000176287"/>
    </source>
</evidence>
<accession>A0A1G2CKL7</accession>
<feature type="transmembrane region" description="Helical" evidence="16">
    <location>
        <begin position="190"/>
        <end position="208"/>
    </location>
</feature>
<evidence type="ECO:0000256" key="10">
    <source>
        <dbReference type="ARBA" id="ARBA00033270"/>
    </source>
</evidence>
<gene>
    <name evidence="17" type="ORF">A3B13_03740</name>
</gene>
<feature type="transmembrane region" description="Helical" evidence="16">
    <location>
        <begin position="167"/>
        <end position="183"/>
    </location>
</feature>
<dbReference type="EMBL" id="MHKZ01000005">
    <property type="protein sequence ID" value="OGZ01191.1"/>
    <property type="molecule type" value="Genomic_DNA"/>
</dbReference>
<feature type="transmembrane region" description="Helical" evidence="16">
    <location>
        <begin position="112"/>
        <end position="130"/>
    </location>
</feature>
<feature type="transmembrane region" description="Helical" evidence="16">
    <location>
        <begin position="341"/>
        <end position="362"/>
    </location>
</feature>
<evidence type="ECO:0000256" key="8">
    <source>
        <dbReference type="ARBA" id="ARBA00023136"/>
    </source>
</evidence>
<evidence type="ECO:0000256" key="16">
    <source>
        <dbReference type="SAM" id="Phobius"/>
    </source>
</evidence>
<protein>
    <recommendedName>
        <fullName evidence="12">Probable peptidoglycan glycosyltransferase FtsW</fullName>
        <ecNumber evidence="14">2.4.99.28</ecNumber>
    </recommendedName>
    <alternativeName>
        <fullName evidence="13">Cell division protein FtsW</fullName>
    </alternativeName>
    <alternativeName>
        <fullName evidence="10">Cell wall polymerase</fullName>
    </alternativeName>
    <alternativeName>
        <fullName evidence="9">Peptidoglycan polymerase</fullName>
    </alternativeName>
</protein>
<keyword evidence="8 16" id="KW-0472">Membrane</keyword>
<dbReference type="PANTHER" id="PTHR30474:SF2">
    <property type="entry name" value="PEPTIDOGLYCAN GLYCOSYLTRANSFERASE FTSW-RELATED"/>
    <property type="match status" value="1"/>
</dbReference>
<evidence type="ECO:0000256" key="5">
    <source>
        <dbReference type="ARBA" id="ARBA00022960"/>
    </source>
</evidence>
<feature type="transmembrane region" description="Helical" evidence="16">
    <location>
        <begin position="142"/>
        <end position="161"/>
    </location>
</feature>
<dbReference type="GO" id="GO:0032153">
    <property type="term" value="C:cell division site"/>
    <property type="evidence" value="ECO:0007669"/>
    <property type="project" value="TreeGrafter"/>
</dbReference>
<comment type="catalytic activity">
    <reaction evidence="15">
        <text>[GlcNAc-(1-&gt;4)-Mur2Ac(oyl-L-Ala-gamma-D-Glu-L-Lys-D-Ala-D-Ala)](n)-di-trans,octa-cis-undecaprenyl diphosphate + beta-D-GlcNAc-(1-&gt;4)-Mur2Ac(oyl-L-Ala-gamma-D-Glu-L-Lys-D-Ala-D-Ala)-di-trans,octa-cis-undecaprenyl diphosphate = [GlcNAc-(1-&gt;4)-Mur2Ac(oyl-L-Ala-gamma-D-Glu-L-Lys-D-Ala-D-Ala)](n+1)-di-trans,octa-cis-undecaprenyl diphosphate + di-trans,octa-cis-undecaprenyl diphosphate + H(+)</text>
        <dbReference type="Rhea" id="RHEA:23708"/>
        <dbReference type="Rhea" id="RHEA-COMP:9602"/>
        <dbReference type="Rhea" id="RHEA-COMP:9603"/>
        <dbReference type="ChEBI" id="CHEBI:15378"/>
        <dbReference type="ChEBI" id="CHEBI:58405"/>
        <dbReference type="ChEBI" id="CHEBI:60033"/>
        <dbReference type="ChEBI" id="CHEBI:78435"/>
        <dbReference type="EC" id="2.4.99.28"/>
    </reaction>
</comment>
<evidence type="ECO:0000256" key="4">
    <source>
        <dbReference type="ARBA" id="ARBA00022692"/>
    </source>
</evidence>
<feature type="transmembrane region" description="Helical" evidence="16">
    <location>
        <begin position="51"/>
        <end position="68"/>
    </location>
</feature>
<dbReference type="Proteomes" id="UP000176287">
    <property type="component" value="Unassembled WGS sequence"/>
</dbReference>
<sequence length="366" mass="39878">MFFKKSHKPDYFLISVIFVLTVAGLIILASASSELGRIKFGDSYYFLKHQIIFGLSFGILGFLAAYFIPYKSYKYASFAFLIFSIILLALVFTKIGITSGGSSRWLKLGPVIFQPAELVKMTFIIYLAAWLSNLKMNRSTDFWTGFMPFVLISGFIATLLILQPATSTMIILMGTGIVMYFISGARIVHIASVALVGLMILGLIIWLTPYRLQRVTTFLNHEKDASGAAYQINQSLNAIGSGGLFGVGYGRSTSKSSYLPDPISDSVFAVVAEELGFVGAGVLIMFFGLFVFRLFWLAKNLRDRFGQLILVGFGSLVAFQSLVNMGAISGLLPLTGVPLPFISYGGTALAVFLTLGGISANISKYA</sequence>
<keyword evidence="2" id="KW-0328">Glycosyltransferase</keyword>
<evidence type="ECO:0000256" key="9">
    <source>
        <dbReference type="ARBA" id="ARBA00032370"/>
    </source>
</evidence>
<dbReference type="STRING" id="1798649.A3B13_03740"/>
<dbReference type="InterPro" id="IPR001182">
    <property type="entry name" value="FtsW/RodA"/>
</dbReference>
<keyword evidence="5" id="KW-0133">Cell shape</keyword>
<evidence type="ECO:0000256" key="11">
    <source>
        <dbReference type="ARBA" id="ARBA00038053"/>
    </source>
</evidence>
<proteinExistence type="inferred from homology"/>
<evidence type="ECO:0000256" key="6">
    <source>
        <dbReference type="ARBA" id="ARBA00022984"/>
    </source>
</evidence>
<dbReference type="GO" id="GO:0005886">
    <property type="term" value="C:plasma membrane"/>
    <property type="evidence" value="ECO:0007669"/>
    <property type="project" value="TreeGrafter"/>
</dbReference>
<evidence type="ECO:0000256" key="13">
    <source>
        <dbReference type="ARBA" id="ARBA00041418"/>
    </source>
</evidence>
<keyword evidence="3" id="KW-0808">Transferase</keyword>
<evidence type="ECO:0000256" key="2">
    <source>
        <dbReference type="ARBA" id="ARBA00022676"/>
    </source>
</evidence>
<dbReference type="AlphaFoldDB" id="A0A1G2CKL7"/>
<feature type="transmembrane region" description="Helical" evidence="16">
    <location>
        <begin position="275"/>
        <end position="296"/>
    </location>
</feature>
<dbReference type="Pfam" id="PF01098">
    <property type="entry name" value="FTSW_RODA_SPOVE"/>
    <property type="match status" value="1"/>
</dbReference>
<evidence type="ECO:0000256" key="1">
    <source>
        <dbReference type="ARBA" id="ARBA00004141"/>
    </source>
</evidence>
<dbReference type="PANTHER" id="PTHR30474">
    <property type="entry name" value="CELL CYCLE PROTEIN"/>
    <property type="match status" value="1"/>
</dbReference>
<dbReference type="GO" id="GO:0009252">
    <property type="term" value="P:peptidoglycan biosynthetic process"/>
    <property type="evidence" value="ECO:0007669"/>
    <property type="project" value="UniProtKB-KW"/>
</dbReference>
<dbReference type="GO" id="GO:0051301">
    <property type="term" value="P:cell division"/>
    <property type="evidence" value="ECO:0007669"/>
    <property type="project" value="InterPro"/>
</dbReference>